<dbReference type="PROSITE" id="PS51007">
    <property type="entry name" value="CYTC"/>
    <property type="match status" value="1"/>
</dbReference>
<reference evidence="9 10" key="1">
    <citation type="submission" date="2016-10" db="EMBL/GenBank/DDBJ databases">
        <authorList>
            <person name="de Groot N.N."/>
        </authorList>
    </citation>
    <scope>NUCLEOTIDE SEQUENCE [LARGE SCALE GENOMIC DNA]</scope>
    <source>
        <strain evidence="9 10">DSM 22489</strain>
    </source>
</reference>
<evidence type="ECO:0000259" key="8">
    <source>
        <dbReference type="PROSITE" id="PS51007"/>
    </source>
</evidence>
<evidence type="ECO:0000256" key="4">
    <source>
        <dbReference type="ARBA" id="ARBA00022982"/>
    </source>
</evidence>
<dbReference type="SUPFAM" id="SSF46626">
    <property type="entry name" value="Cytochrome c"/>
    <property type="match status" value="1"/>
</dbReference>
<keyword evidence="4" id="KW-0249">Electron transport</keyword>
<accession>A0A1H6AUV3</accession>
<dbReference type="InterPro" id="IPR036909">
    <property type="entry name" value="Cyt_c-like_dom_sf"/>
</dbReference>
<keyword evidence="3 6" id="KW-0479">Metal-binding</keyword>
<dbReference type="InterPro" id="IPR009056">
    <property type="entry name" value="Cyt_c-like_dom"/>
</dbReference>
<evidence type="ECO:0000256" key="7">
    <source>
        <dbReference type="SAM" id="SignalP"/>
    </source>
</evidence>
<dbReference type="PANTHER" id="PTHR37823:SF1">
    <property type="entry name" value="CYTOCHROME C-553-LIKE"/>
    <property type="match status" value="1"/>
</dbReference>
<dbReference type="PANTHER" id="PTHR37823">
    <property type="entry name" value="CYTOCHROME C-553-LIKE"/>
    <property type="match status" value="1"/>
</dbReference>
<dbReference type="Proteomes" id="UP000236728">
    <property type="component" value="Unassembled WGS sequence"/>
</dbReference>
<evidence type="ECO:0000256" key="2">
    <source>
        <dbReference type="ARBA" id="ARBA00022617"/>
    </source>
</evidence>
<name>A0A1H6AUV3_9BACT</name>
<organism evidence="9 10">
    <name type="scientific">Bryocella elongata</name>
    <dbReference type="NCBI Taxonomy" id="863522"/>
    <lineage>
        <taxon>Bacteria</taxon>
        <taxon>Pseudomonadati</taxon>
        <taxon>Acidobacteriota</taxon>
        <taxon>Terriglobia</taxon>
        <taxon>Terriglobales</taxon>
        <taxon>Acidobacteriaceae</taxon>
        <taxon>Bryocella</taxon>
    </lineage>
</organism>
<evidence type="ECO:0000313" key="10">
    <source>
        <dbReference type="Proteomes" id="UP000236728"/>
    </source>
</evidence>
<keyword evidence="2 6" id="KW-0349">Heme</keyword>
<feature type="domain" description="Cytochrome c" evidence="8">
    <location>
        <begin position="36"/>
        <end position="113"/>
    </location>
</feature>
<evidence type="ECO:0000256" key="6">
    <source>
        <dbReference type="PROSITE-ProRule" id="PRU00433"/>
    </source>
</evidence>
<feature type="signal peptide" evidence="7">
    <location>
        <begin position="1"/>
        <end position="33"/>
    </location>
</feature>
<dbReference type="GO" id="GO:0046872">
    <property type="term" value="F:metal ion binding"/>
    <property type="evidence" value="ECO:0007669"/>
    <property type="project" value="UniProtKB-KW"/>
</dbReference>
<dbReference type="EMBL" id="FNVA01000006">
    <property type="protein sequence ID" value="SEG52301.1"/>
    <property type="molecule type" value="Genomic_DNA"/>
</dbReference>
<dbReference type="Pfam" id="PF13442">
    <property type="entry name" value="Cytochrome_CBB3"/>
    <property type="match status" value="1"/>
</dbReference>
<keyword evidence="10" id="KW-1185">Reference proteome</keyword>
<evidence type="ECO:0000256" key="3">
    <source>
        <dbReference type="ARBA" id="ARBA00022723"/>
    </source>
</evidence>
<dbReference type="GO" id="GO:0009055">
    <property type="term" value="F:electron transfer activity"/>
    <property type="evidence" value="ECO:0007669"/>
    <property type="project" value="InterPro"/>
</dbReference>
<feature type="chain" id="PRO_5009293050" evidence="7">
    <location>
        <begin position="34"/>
        <end position="126"/>
    </location>
</feature>
<proteinExistence type="predicted"/>
<dbReference type="RefSeq" id="WP_146072182.1">
    <property type="nucleotide sequence ID" value="NZ_FNVA01000006.1"/>
</dbReference>
<dbReference type="Gene3D" id="1.10.760.10">
    <property type="entry name" value="Cytochrome c-like domain"/>
    <property type="match status" value="1"/>
</dbReference>
<keyword evidence="5 6" id="KW-0408">Iron</keyword>
<gene>
    <name evidence="9" type="ORF">SAMN05421819_3286</name>
</gene>
<dbReference type="AlphaFoldDB" id="A0A1H6AUV3"/>
<evidence type="ECO:0000313" key="9">
    <source>
        <dbReference type="EMBL" id="SEG52301.1"/>
    </source>
</evidence>
<dbReference type="OrthoDB" id="7933886at2"/>
<dbReference type="InterPro" id="IPR051811">
    <property type="entry name" value="Cytochrome_c550/c551-like"/>
</dbReference>
<dbReference type="GO" id="GO:0020037">
    <property type="term" value="F:heme binding"/>
    <property type="evidence" value="ECO:0007669"/>
    <property type="project" value="InterPro"/>
</dbReference>
<protein>
    <submittedName>
        <fullName evidence="9">Cytochrome C oxidase, cbb3-type, subunit III</fullName>
    </submittedName>
</protein>
<evidence type="ECO:0000256" key="5">
    <source>
        <dbReference type="ARBA" id="ARBA00023004"/>
    </source>
</evidence>
<sequence>MALHRSRTLVVSLFLAPALSVALLPSLMHPAQASSDAPRRGAEVFATHGCVFCHGAQLAGTERAPRIVDVRKRLKADQIAHQIHDGGKGMPAFGDQLKPEEIEDLVAFLRARHPEKLLPPAIPKPQ</sequence>
<keyword evidence="7" id="KW-0732">Signal</keyword>
<keyword evidence="1" id="KW-0813">Transport</keyword>
<evidence type="ECO:0000256" key="1">
    <source>
        <dbReference type="ARBA" id="ARBA00022448"/>
    </source>
</evidence>